<dbReference type="Proteomes" id="UP000183832">
    <property type="component" value="Unassembled WGS sequence"/>
</dbReference>
<accession>A0A1J1HGW0</accession>
<dbReference type="EMBL" id="CVRI01000002">
    <property type="protein sequence ID" value="CRK86794.1"/>
    <property type="molecule type" value="Genomic_DNA"/>
</dbReference>
<protein>
    <submittedName>
        <fullName evidence="1">CLUMA_CG000625, isoform A</fullName>
    </submittedName>
</protein>
<proteinExistence type="predicted"/>
<sequence length="112" mass="12794">MTLQQFSFPPDDEMGSSDFVFLLSHSLCNRPTSFIAMSIFSPIVSSAVHQIVIRHQMILTHCFIRHVRSECKYSERTLYGWSIADTAKHHLYALIKIYSPPQPPASILNTKI</sequence>
<keyword evidence="2" id="KW-1185">Reference proteome</keyword>
<evidence type="ECO:0000313" key="1">
    <source>
        <dbReference type="EMBL" id="CRK86794.1"/>
    </source>
</evidence>
<evidence type="ECO:0000313" key="2">
    <source>
        <dbReference type="Proteomes" id="UP000183832"/>
    </source>
</evidence>
<dbReference type="AlphaFoldDB" id="A0A1J1HGW0"/>
<reference evidence="1 2" key="1">
    <citation type="submission" date="2015-04" db="EMBL/GenBank/DDBJ databases">
        <authorList>
            <person name="Syromyatnikov M.Y."/>
            <person name="Popov V.N."/>
        </authorList>
    </citation>
    <scope>NUCLEOTIDE SEQUENCE [LARGE SCALE GENOMIC DNA]</scope>
</reference>
<organism evidence="1 2">
    <name type="scientific">Clunio marinus</name>
    <dbReference type="NCBI Taxonomy" id="568069"/>
    <lineage>
        <taxon>Eukaryota</taxon>
        <taxon>Metazoa</taxon>
        <taxon>Ecdysozoa</taxon>
        <taxon>Arthropoda</taxon>
        <taxon>Hexapoda</taxon>
        <taxon>Insecta</taxon>
        <taxon>Pterygota</taxon>
        <taxon>Neoptera</taxon>
        <taxon>Endopterygota</taxon>
        <taxon>Diptera</taxon>
        <taxon>Nematocera</taxon>
        <taxon>Chironomoidea</taxon>
        <taxon>Chironomidae</taxon>
        <taxon>Clunio</taxon>
    </lineage>
</organism>
<gene>
    <name evidence="1" type="ORF">CLUMA_CG000625</name>
</gene>
<name>A0A1J1HGW0_9DIPT</name>